<feature type="domain" description="Transposase (putative) gypsy type" evidence="2">
    <location>
        <begin position="205"/>
        <end position="272"/>
    </location>
</feature>
<gene>
    <name evidence="3" type="ORF">QYE76_025300</name>
</gene>
<feature type="region of interest" description="Disordered" evidence="1">
    <location>
        <begin position="1"/>
        <end position="50"/>
    </location>
</feature>
<feature type="compositionally biased region" description="Low complexity" evidence="1">
    <location>
        <begin position="76"/>
        <end position="87"/>
    </location>
</feature>
<evidence type="ECO:0000256" key="1">
    <source>
        <dbReference type="SAM" id="MobiDB-lite"/>
    </source>
</evidence>
<name>A0AAD8RIB9_LOLMU</name>
<evidence type="ECO:0000259" key="2">
    <source>
        <dbReference type="Pfam" id="PF04195"/>
    </source>
</evidence>
<feature type="compositionally biased region" description="Basic and acidic residues" evidence="1">
    <location>
        <begin position="138"/>
        <end position="161"/>
    </location>
</feature>
<accession>A0AAD8RIB9</accession>
<keyword evidence="4" id="KW-1185">Reference proteome</keyword>
<dbReference type="Proteomes" id="UP001231189">
    <property type="component" value="Unassembled WGS sequence"/>
</dbReference>
<feature type="region of interest" description="Disordered" evidence="1">
    <location>
        <begin position="62"/>
        <end position="161"/>
    </location>
</feature>
<comment type="caution">
    <text evidence="3">The sequence shown here is derived from an EMBL/GenBank/DDBJ whole genome shotgun (WGS) entry which is preliminary data.</text>
</comment>
<evidence type="ECO:0000313" key="3">
    <source>
        <dbReference type="EMBL" id="KAK1619783.1"/>
    </source>
</evidence>
<dbReference type="InterPro" id="IPR007321">
    <property type="entry name" value="Transposase_28"/>
</dbReference>
<organism evidence="3 4">
    <name type="scientific">Lolium multiflorum</name>
    <name type="common">Italian ryegrass</name>
    <name type="synonym">Lolium perenne subsp. multiflorum</name>
    <dbReference type="NCBI Taxonomy" id="4521"/>
    <lineage>
        <taxon>Eukaryota</taxon>
        <taxon>Viridiplantae</taxon>
        <taxon>Streptophyta</taxon>
        <taxon>Embryophyta</taxon>
        <taxon>Tracheophyta</taxon>
        <taxon>Spermatophyta</taxon>
        <taxon>Magnoliopsida</taxon>
        <taxon>Liliopsida</taxon>
        <taxon>Poales</taxon>
        <taxon>Poaceae</taxon>
        <taxon>BOP clade</taxon>
        <taxon>Pooideae</taxon>
        <taxon>Poodae</taxon>
        <taxon>Poeae</taxon>
        <taxon>Poeae Chloroplast Group 2 (Poeae type)</taxon>
        <taxon>Loliodinae</taxon>
        <taxon>Loliinae</taxon>
        <taxon>Lolium</taxon>
    </lineage>
</organism>
<proteinExistence type="predicted"/>
<evidence type="ECO:0000313" key="4">
    <source>
        <dbReference type="Proteomes" id="UP001231189"/>
    </source>
</evidence>
<dbReference type="AlphaFoldDB" id="A0AAD8RIB9"/>
<dbReference type="EMBL" id="JAUUTY010000006">
    <property type="protein sequence ID" value="KAK1619783.1"/>
    <property type="molecule type" value="Genomic_DNA"/>
</dbReference>
<protein>
    <recommendedName>
        <fullName evidence="2">Transposase (putative) gypsy type domain-containing protein</fullName>
    </recommendedName>
</protein>
<sequence>MRSTNLLPSAYKYPPFTPNHPIRPLFTSRTAPPPSSSSAAPEFTGSSPEPIRRSELFFVFLSSASHRRKTSPPATPTTAESIPMSSSTPPPSSEPIMGTPISSAPPPFVPVQLEPSKDSGKNIEGTSANPEESLGAEQMEKKAEEAAAKKSKARARDSEAKGKWWPCTTMETELRNLEPEGFLKPGSWRTIPGSLTPAPKAGEMVVTKALIERGFSFPPSVFFSEIVKAYGLQPHNISLNSILAINNHVTLCEGHLRVTPELSLFQYFFSVKKEKIPKTSELATCGTITFKLRPGRVYPPTDRHESARY</sequence>
<dbReference type="PANTHER" id="PTHR33026">
    <property type="entry name" value="OS06G0360600 PROTEIN"/>
    <property type="match status" value="1"/>
</dbReference>
<dbReference type="PANTHER" id="PTHR33026:SF7">
    <property type="entry name" value="OS03G0100275 PROTEIN"/>
    <property type="match status" value="1"/>
</dbReference>
<dbReference type="Pfam" id="PF04195">
    <property type="entry name" value="Transposase_28"/>
    <property type="match status" value="1"/>
</dbReference>
<reference evidence="3" key="1">
    <citation type="submission" date="2023-07" db="EMBL/GenBank/DDBJ databases">
        <title>A chromosome-level genome assembly of Lolium multiflorum.</title>
        <authorList>
            <person name="Chen Y."/>
            <person name="Copetti D."/>
            <person name="Kolliker R."/>
            <person name="Studer B."/>
        </authorList>
    </citation>
    <scope>NUCLEOTIDE SEQUENCE</scope>
    <source>
        <strain evidence="3">02402/16</strain>
        <tissue evidence="3">Leaf</tissue>
    </source>
</reference>